<evidence type="ECO:0000313" key="1">
    <source>
        <dbReference type="EMBL" id="KAG2433728.1"/>
    </source>
</evidence>
<sequence length="131" mass="14563">MDELKAWLQQKLEERFYRKLTDENINALHQAGYDEDLLSLASRESLKELQLPLAVVDMLLAKCGSLCSQSTGAGGRGGRADVGVFGPNGVGTSLPTNSDEVSTRYVIKTPLLVKIIREHWDFQSLEKRKIS</sequence>
<dbReference type="Proteomes" id="UP000650467">
    <property type="component" value="Unassembled WGS sequence"/>
</dbReference>
<dbReference type="EMBL" id="JAEHOC010000018">
    <property type="protein sequence ID" value="KAG2433728.1"/>
    <property type="molecule type" value="Genomic_DNA"/>
</dbReference>
<gene>
    <name evidence="1" type="ORF">HXX76_008093</name>
</gene>
<organism evidence="1 2">
    <name type="scientific">Chlamydomonas incerta</name>
    <dbReference type="NCBI Taxonomy" id="51695"/>
    <lineage>
        <taxon>Eukaryota</taxon>
        <taxon>Viridiplantae</taxon>
        <taxon>Chlorophyta</taxon>
        <taxon>core chlorophytes</taxon>
        <taxon>Chlorophyceae</taxon>
        <taxon>CS clade</taxon>
        <taxon>Chlamydomonadales</taxon>
        <taxon>Chlamydomonadaceae</taxon>
        <taxon>Chlamydomonas</taxon>
    </lineage>
</organism>
<proteinExistence type="predicted"/>
<accession>A0A835T0U4</accession>
<evidence type="ECO:0000313" key="2">
    <source>
        <dbReference type="Proteomes" id="UP000650467"/>
    </source>
</evidence>
<name>A0A835T0U4_CHLIN</name>
<protein>
    <submittedName>
        <fullName evidence="1">Uncharacterized protein</fullName>
    </submittedName>
</protein>
<reference evidence="1" key="1">
    <citation type="journal article" date="2020" name="bioRxiv">
        <title>Comparative genomics of Chlamydomonas.</title>
        <authorList>
            <person name="Craig R.J."/>
            <person name="Hasan A.R."/>
            <person name="Ness R.W."/>
            <person name="Keightley P.D."/>
        </authorList>
    </citation>
    <scope>NUCLEOTIDE SEQUENCE</scope>
    <source>
        <strain evidence="1">SAG 7.73</strain>
    </source>
</reference>
<dbReference type="OrthoDB" id="10376771at2759"/>
<dbReference type="AlphaFoldDB" id="A0A835T0U4"/>
<keyword evidence="2" id="KW-1185">Reference proteome</keyword>
<comment type="caution">
    <text evidence="1">The sequence shown here is derived from an EMBL/GenBank/DDBJ whole genome shotgun (WGS) entry which is preliminary data.</text>
</comment>